<keyword evidence="3" id="KW-1185">Reference proteome</keyword>
<proteinExistence type="predicted"/>
<feature type="coiled-coil region" evidence="1">
    <location>
        <begin position="4"/>
        <end position="31"/>
    </location>
</feature>
<feature type="coiled-coil region" evidence="1">
    <location>
        <begin position="173"/>
        <end position="201"/>
    </location>
</feature>
<name>A0ABD2W7D2_9HYME</name>
<evidence type="ECO:0000256" key="1">
    <source>
        <dbReference type="SAM" id="Coils"/>
    </source>
</evidence>
<dbReference type="Proteomes" id="UP001627154">
    <property type="component" value="Unassembled WGS sequence"/>
</dbReference>
<comment type="caution">
    <text evidence="2">The sequence shown here is derived from an EMBL/GenBank/DDBJ whole genome shotgun (WGS) entry which is preliminary data.</text>
</comment>
<protein>
    <submittedName>
        <fullName evidence="2">Uncharacterized protein</fullName>
    </submittedName>
</protein>
<evidence type="ECO:0000313" key="2">
    <source>
        <dbReference type="EMBL" id="KAL3388802.1"/>
    </source>
</evidence>
<evidence type="ECO:0000313" key="3">
    <source>
        <dbReference type="Proteomes" id="UP001627154"/>
    </source>
</evidence>
<sequence>MFGYSNNQKTIKELQLELKEKIDKLEEDSQKNLYCVENKMEYKLKELKKEITNQPIQYTDEEHFRNGNKKNIEVLMQVNRENVTFLMINHSLITIMQKALIVVTTIIPDITMKNLFKMSKLSSARRCEREDESRCASVHDIDDLWHRIIWNSCHRSMADRHDTADWEKKWMWMNEEMKKLKEMVMEKKKEEDDQIKELNEQVQGLLMWKKEEEMRREAVVSENAVYKEKVERLGGKVMVLEKSITSMKKTVKKCEGNVRDLQTVVLDFIQEHCENEGEVVSEAGSVAKL</sequence>
<organism evidence="2 3">
    <name type="scientific">Trichogramma kaykai</name>
    <dbReference type="NCBI Taxonomy" id="54128"/>
    <lineage>
        <taxon>Eukaryota</taxon>
        <taxon>Metazoa</taxon>
        <taxon>Ecdysozoa</taxon>
        <taxon>Arthropoda</taxon>
        <taxon>Hexapoda</taxon>
        <taxon>Insecta</taxon>
        <taxon>Pterygota</taxon>
        <taxon>Neoptera</taxon>
        <taxon>Endopterygota</taxon>
        <taxon>Hymenoptera</taxon>
        <taxon>Apocrita</taxon>
        <taxon>Proctotrupomorpha</taxon>
        <taxon>Chalcidoidea</taxon>
        <taxon>Trichogrammatidae</taxon>
        <taxon>Trichogramma</taxon>
    </lineage>
</organism>
<keyword evidence="1" id="KW-0175">Coiled coil</keyword>
<dbReference type="AlphaFoldDB" id="A0ABD2W7D2"/>
<accession>A0ABD2W7D2</accession>
<reference evidence="2 3" key="1">
    <citation type="journal article" date="2024" name="bioRxiv">
        <title>A reference genome for Trichogramma kaykai: A tiny desert-dwelling parasitoid wasp with competing sex-ratio distorters.</title>
        <authorList>
            <person name="Culotta J."/>
            <person name="Lindsey A.R."/>
        </authorList>
    </citation>
    <scope>NUCLEOTIDE SEQUENCE [LARGE SCALE GENOMIC DNA]</scope>
    <source>
        <strain evidence="2 3">KSX58</strain>
    </source>
</reference>
<gene>
    <name evidence="2" type="ORF">TKK_016224</name>
</gene>
<dbReference type="EMBL" id="JBJJXI010000128">
    <property type="protein sequence ID" value="KAL3388802.1"/>
    <property type="molecule type" value="Genomic_DNA"/>
</dbReference>